<keyword evidence="2" id="KW-1185">Reference proteome</keyword>
<sequence>MNLSEHKEVCGVCDLEKPKGIHLYNLFICCECEQKMVHTEPSEEQYKFYLDKLKHINQPKLYS</sequence>
<dbReference type="AlphaFoldDB" id="A0A9X3WRJ2"/>
<gene>
    <name evidence="1" type="ORF">NC661_18855</name>
</gene>
<dbReference type="Pfam" id="PF10764">
    <property type="entry name" value="Gin"/>
    <property type="match status" value="1"/>
</dbReference>
<dbReference type="EMBL" id="JAMQJZ010000020">
    <property type="protein sequence ID" value="MDC3422416.1"/>
    <property type="molecule type" value="Genomic_DNA"/>
</dbReference>
<evidence type="ECO:0000313" key="1">
    <source>
        <dbReference type="EMBL" id="MDC3422416.1"/>
    </source>
</evidence>
<protein>
    <submittedName>
        <fullName evidence="1">Sigma factor G inhibitor Gin</fullName>
    </submittedName>
</protein>
<dbReference type="Proteomes" id="UP001145072">
    <property type="component" value="Unassembled WGS sequence"/>
</dbReference>
<evidence type="ECO:0000313" key="2">
    <source>
        <dbReference type="Proteomes" id="UP001145072"/>
    </source>
</evidence>
<comment type="caution">
    <text evidence="1">The sequence shown here is derived from an EMBL/GenBank/DDBJ whole genome shotgun (WGS) entry which is preliminary data.</text>
</comment>
<accession>A0A9X3WRJ2</accession>
<name>A0A9X3WRJ2_9BACI</name>
<dbReference type="RefSeq" id="WP_259865760.1">
    <property type="nucleotide sequence ID" value="NZ_JAMQJZ010000020.1"/>
</dbReference>
<proteinExistence type="predicted"/>
<reference evidence="1" key="1">
    <citation type="submission" date="2022-06" db="EMBL/GenBank/DDBJ databases">
        <title>Aquibacillus sp. a new bacterium isolated from soil saline samples.</title>
        <authorList>
            <person name="Galisteo C."/>
            <person name="De La Haba R."/>
            <person name="Sanchez-Porro C."/>
            <person name="Ventosa A."/>
        </authorList>
    </citation>
    <scope>NUCLEOTIDE SEQUENCE</scope>
    <source>
        <strain evidence="1">JCM 12387</strain>
    </source>
</reference>
<organism evidence="1 2">
    <name type="scientific">Aquibacillus koreensis</name>
    <dbReference type="NCBI Taxonomy" id="279446"/>
    <lineage>
        <taxon>Bacteria</taxon>
        <taxon>Bacillati</taxon>
        <taxon>Bacillota</taxon>
        <taxon>Bacilli</taxon>
        <taxon>Bacillales</taxon>
        <taxon>Bacillaceae</taxon>
        <taxon>Aquibacillus</taxon>
    </lineage>
</organism>
<dbReference type="InterPro" id="IPR019700">
    <property type="entry name" value="Sigma-G_inhibitor_Gin"/>
</dbReference>